<gene>
    <name evidence="4" type="primary">Hypp9761</name>
    <name evidence="4" type="ORF">BLAG_LOCUS26402</name>
</gene>
<dbReference type="InterPro" id="IPR010998">
    <property type="entry name" value="Integrase_recombinase_N"/>
</dbReference>
<comment type="caution">
    <text evidence="4">The sequence shown here is derived from an EMBL/GenBank/DDBJ whole genome shotgun (WGS) entry which is preliminary data.</text>
</comment>
<dbReference type="GO" id="GO:0015074">
    <property type="term" value="P:DNA integration"/>
    <property type="evidence" value="ECO:0007669"/>
    <property type="project" value="InterPro"/>
</dbReference>
<reference evidence="4" key="1">
    <citation type="submission" date="2022-01" db="EMBL/GenBank/DDBJ databases">
        <authorList>
            <person name="Braso-Vives M."/>
        </authorList>
    </citation>
    <scope>NUCLEOTIDE SEQUENCE</scope>
</reference>
<evidence type="ECO:0000256" key="2">
    <source>
        <dbReference type="ARBA" id="ARBA00023172"/>
    </source>
</evidence>
<evidence type="ECO:0000256" key="1">
    <source>
        <dbReference type="ARBA" id="ARBA00023125"/>
    </source>
</evidence>
<dbReference type="Gene3D" id="1.10.150.130">
    <property type="match status" value="1"/>
</dbReference>
<keyword evidence="5" id="KW-1185">Reference proteome</keyword>
<name>A0A8S4MPP4_BRALA</name>
<evidence type="ECO:0000313" key="4">
    <source>
        <dbReference type="EMBL" id="CAH1277681.1"/>
    </source>
</evidence>
<dbReference type="InterPro" id="IPR013762">
    <property type="entry name" value="Integrase-like_cat_sf"/>
</dbReference>
<organism evidence="4 5">
    <name type="scientific">Branchiostoma lanceolatum</name>
    <name type="common">Common lancelet</name>
    <name type="synonym">Amphioxus lanceolatum</name>
    <dbReference type="NCBI Taxonomy" id="7740"/>
    <lineage>
        <taxon>Eukaryota</taxon>
        <taxon>Metazoa</taxon>
        <taxon>Chordata</taxon>
        <taxon>Cephalochordata</taxon>
        <taxon>Leptocardii</taxon>
        <taxon>Amphioxiformes</taxon>
        <taxon>Branchiostomatidae</taxon>
        <taxon>Branchiostoma</taxon>
    </lineage>
</organism>
<dbReference type="SUPFAM" id="SSF47823">
    <property type="entry name" value="lambda integrase-like, N-terminal domain"/>
    <property type="match status" value="1"/>
</dbReference>
<feature type="region of interest" description="Disordered" evidence="3">
    <location>
        <begin position="1"/>
        <end position="23"/>
    </location>
</feature>
<dbReference type="Proteomes" id="UP000838412">
    <property type="component" value="Unassembled WGS sequence"/>
</dbReference>
<accession>A0A8S4MPP4</accession>
<evidence type="ECO:0000313" key="5">
    <source>
        <dbReference type="Proteomes" id="UP000838412"/>
    </source>
</evidence>
<dbReference type="SUPFAM" id="SSF56349">
    <property type="entry name" value="DNA breaking-rejoining enzymes"/>
    <property type="match status" value="1"/>
</dbReference>
<dbReference type="PANTHER" id="PTHR34605">
    <property type="entry name" value="PHAGE_INTEGRASE DOMAIN-CONTAINING PROTEIN"/>
    <property type="match status" value="1"/>
</dbReference>
<evidence type="ECO:0000256" key="3">
    <source>
        <dbReference type="SAM" id="MobiDB-lite"/>
    </source>
</evidence>
<dbReference type="AlphaFoldDB" id="A0A8S4MPP4"/>
<dbReference type="EMBL" id="CAKMNS010000442">
    <property type="protein sequence ID" value="CAH1277681.1"/>
    <property type="molecule type" value="Genomic_DNA"/>
</dbReference>
<dbReference type="GO" id="GO:0003677">
    <property type="term" value="F:DNA binding"/>
    <property type="evidence" value="ECO:0007669"/>
    <property type="project" value="UniProtKB-KW"/>
</dbReference>
<keyword evidence="2" id="KW-0233">DNA recombination</keyword>
<dbReference type="GO" id="GO:0006310">
    <property type="term" value="P:DNA recombination"/>
    <property type="evidence" value="ECO:0007669"/>
    <property type="project" value="UniProtKB-KW"/>
</dbReference>
<dbReference type="PANTHER" id="PTHR34605:SF6">
    <property type="entry name" value="TYR RECOMBINASE DOMAIN-CONTAINING PROTEIN"/>
    <property type="match status" value="1"/>
</dbReference>
<protein>
    <submittedName>
        <fullName evidence="4">Hypp9761 protein</fullName>
    </submittedName>
</protein>
<sequence>MPAASLAATRLTEPKTAPSLAASNPPFFPQDFLPSSLSCAHSDIPFTQSLEPFDDFVVPELTPAISSGPNTLYPIVSCTSASFDPPDDDTHILYEQDADHPQVCGRLREHLDKWRSIGASPFVLRIIQHDWIPRDRNEQADYLSKIFDLGDYKLSVSVFQTLHILWGPFTYDHTCIITSASRSVWSRANLTPDCPSPVWTRANLTPDCPSPVWTRANLTPDCPSPVWTRANLTPDCPSPVWTYRCYHLTPRPLCGRVRSYYLTSRPPSGRLRFSNMISTSPVWTRAFLPSALTSPVRTRVSRLPDFTSSVLLIHFHRVDAAIASSRPYPELQDLTDPELRSLASSLPSIIIADRAPSTIKKYVRYFRSWELFAFSKGLPSLPAHGPHLALYLLKLLQASRSAAPLEAVTFAVAWAHRKAGHPSPHTHPLPSQVLQAAKRILARPASEKLPLTPCNIRQLHSLCLIVVGFSGFLRWDDLSQLHVDGVSFCEGYAALFLEKRKNDQFREGHWICIAATDSVSCPVSLLKRFLKSSNSSGHIKLFRRVANHNGNLFLRRDPMSYTWVREKVLAMLSTIGLDSTKYGLHSLRSGGASTAAAMGVSDRLIAHHGGWRSVEAREGYILETKSAVLGVSLSLGL</sequence>
<dbReference type="InterPro" id="IPR052925">
    <property type="entry name" value="Phage_Integrase-like_Recomb"/>
</dbReference>
<dbReference type="Gene3D" id="1.10.443.10">
    <property type="entry name" value="Intergrase catalytic core"/>
    <property type="match status" value="1"/>
</dbReference>
<keyword evidence="1" id="KW-0238">DNA-binding</keyword>
<proteinExistence type="predicted"/>
<dbReference type="OrthoDB" id="10039881at2759"/>
<dbReference type="InterPro" id="IPR011010">
    <property type="entry name" value="DNA_brk_join_enz"/>
</dbReference>